<keyword evidence="7" id="KW-0503">Monooxygenase</keyword>
<comment type="cofactor">
    <cofactor evidence="1">
        <name>heme</name>
        <dbReference type="ChEBI" id="CHEBI:30413"/>
    </cofactor>
</comment>
<dbReference type="OrthoDB" id="3934656at2759"/>
<dbReference type="GO" id="GO:0004497">
    <property type="term" value="F:monooxygenase activity"/>
    <property type="evidence" value="ECO:0007669"/>
    <property type="project" value="UniProtKB-KW"/>
</dbReference>
<dbReference type="Proteomes" id="UP001141806">
    <property type="component" value="Unassembled WGS sequence"/>
</dbReference>
<protein>
    <recommendedName>
        <fullName evidence="10">Cytochrome P450</fullName>
    </recommendedName>
</protein>
<dbReference type="EMBL" id="JAMYWD010000718">
    <property type="protein sequence ID" value="KAJ4948001.1"/>
    <property type="molecule type" value="Genomic_DNA"/>
</dbReference>
<dbReference type="InterPro" id="IPR001128">
    <property type="entry name" value="Cyt_P450"/>
</dbReference>
<dbReference type="PANTHER" id="PTHR47946">
    <property type="entry name" value="CYTOCHROME P450 78A7-RELATED"/>
    <property type="match status" value="1"/>
</dbReference>
<dbReference type="GO" id="GO:0005506">
    <property type="term" value="F:iron ion binding"/>
    <property type="evidence" value="ECO:0007669"/>
    <property type="project" value="InterPro"/>
</dbReference>
<sequence length="181" mass="20994">MGFAPFGDYWRNLRRISTTHLFSPKRIFAFEAFWSEIGLKMVEKIENSMELKDEVMDKKVLHFGSLNNVMMSVFGRSYDFKDDGEEFQLEELVSEGYELLGIFNWSDHFPFLSWLDLQGVRRRCQQLFFKVNVSVGKIIEDHSTKRVNGVLGDDSVGDFVDVLLNLEKEDRLSDSDLTCLG</sequence>
<name>A0A9Q0GLL8_9MAGN</name>
<evidence type="ECO:0008006" key="10">
    <source>
        <dbReference type="Google" id="ProtNLM"/>
    </source>
</evidence>
<evidence type="ECO:0000256" key="4">
    <source>
        <dbReference type="ARBA" id="ARBA00022723"/>
    </source>
</evidence>
<keyword evidence="9" id="KW-1185">Reference proteome</keyword>
<reference evidence="8" key="1">
    <citation type="journal article" date="2023" name="Plant J.">
        <title>The genome of the king protea, Protea cynaroides.</title>
        <authorList>
            <person name="Chang J."/>
            <person name="Duong T.A."/>
            <person name="Schoeman C."/>
            <person name="Ma X."/>
            <person name="Roodt D."/>
            <person name="Barker N."/>
            <person name="Li Z."/>
            <person name="Van de Peer Y."/>
            <person name="Mizrachi E."/>
        </authorList>
    </citation>
    <scope>NUCLEOTIDE SEQUENCE</scope>
    <source>
        <tissue evidence="8">Young leaves</tissue>
    </source>
</reference>
<comment type="caution">
    <text evidence="8">The sequence shown here is derived from an EMBL/GenBank/DDBJ whole genome shotgun (WGS) entry which is preliminary data.</text>
</comment>
<comment type="similarity">
    <text evidence="2">Belongs to the cytochrome P450 family.</text>
</comment>
<dbReference type="GO" id="GO:0016705">
    <property type="term" value="F:oxidoreductase activity, acting on paired donors, with incorporation or reduction of molecular oxygen"/>
    <property type="evidence" value="ECO:0007669"/>
    <property type="project" value="InterPro"/>
</dbReference>
<evidence type="ECO:0000256" key="6">
    <source>
        <dbReference type="ARBA" id="ARBA00023004"/>
    </source>
</evidence>
<organism evidence="8 9">
    <name type="scientific">Protea cynaroides</name>
    <dbReference type="NCBI Taxonomy" id="273540"/>
    <lineage>
        <taxon>Eukaryota</taxon>
        <taxon>Viridiplantae</taxon>
        <taxon>Streptophyta</taxon>
        <taxon>Embryophyta</taxon>
        <taxon>Tracheophyta</taxon>
        <taxon>Spermatophyta</taxon>
        <taxon>Magnoliopsida</taxon>
        <taxon>Proteales</taxon>
        <taxon>Proteaceae</taxon>
        <taxon>Protea</taxon>
    </lineage>
</organism>
<evidence type="ECO:0000313" key="8">
    <source>
        <dbReference type="EMBL" id="KAJ4948001.1"/>
    </source>
</evidence>
<dbReference type="InterPro" id="IPR051996">
    <property type="entry name" value="Cytochrome_P450_78A"/>
</dbReference>
<evidence type="ECO:0000313" key="9">
    <source>
        <dbReference type="Proteomes" id="UP001141806"/>
    </source>
</evidence>
<evidence type="ECO:0000256" key="2">
    <source>
        <dbReference type="ARBA" id="ARBA00010617"/>
    </source>
</evidence>
<dbReference type="InterPro" id="IPR036396">
    <property type="entry name" value="Cyt_P450_sf"/>
</dbReference>
<proteinExistence type="inferred from homology"/>
<dbReference type="PANTHER" id="PTHR47946:SF14">
    <property type="entry name" value="CYTOCHROME P450 FAMILY PROTEIN"/>
    <property type="match status" value="1"/>
</dbReference>
<evidence type="ECO:0000256" key="5">
    <source>
        <dbReference type="ARBA" id="ARBA00023002"/>
    </source>
</evidence>
<dbReference type="AlphaFoldDB" id="A0A9Q0GLL8"/>
<keyword evidence="4" id="KW-0479">Metal-binding</keyword>
<keyword evidence="6" id="KW-0408">Iron</keyword>
<dbReference type="Gene3D" id="1.10.630.10">
    <property type="entry name" value="Cytochrome P450"/>
    <property type="match status" value="1"/>
</dbReference>
<evidence type="ECO:0000256" key="7">
    <source>
        <dbReference type="ARBA" id="ARBA00023033"/>
    </source>
</evidence>
<evidence type="ECO:0000256" key="1">
    <source>
        <dbReference type="ARBA" id="ARBA00001971"/>
    </source>
</evidence>
<accession>A0A9Q0GLL8</accession>
<keyword evidence="3" id="KW-0349">Heme</keyword>
<dbReference type="SUPFAM" id="SSF48264">
    <property type="entry name" value="Cytochrome P450"/>
    <property type="match status" value="1"/>
</dbReference>
<evidence type="ECO:0000256" key="3">
    <source>
        <dbReference type="ARBA" id="ARBA00022617"/>
    </source>
</evidence>
<keyword evidence="5" id="KW-0560">Oxidoreductase</keyword>
<gene>
    <name evidence="8" type="ORF">NE237_008291</name>
</gene>
<dbReference type="Pfam" id="PF00067">
    <property type="entry name" value="p450"/>
    <property type="match status" value="1"/>
</dbReference>
<dbReference type="GO" id="GO:0020037">
    <property type="term" value="F:heme binding"/>
    <property type="evidence" value="ECO:0007669"/>
    <property type="project" value="InterPro"/>
</dbReference>